<dbReference type="AlphaFoldDB" id="A0AAD6ZNL2"/>
<gene>
    <name evidence="1" type="ORF">DFH08DRAFT_708602</name>
</gene>
<evidence type="ECO:0000313" key="1">
    <source>
        <dbReference type="EMBL" id="KAJ7331070.1"/>
    </source>
</evidence>
<comment type="caution">
    <text evidence="1">The sequence shown here is derived from an EMBL/GenBank/DDBJ whole genome shotgun (WGS) entry which is preliminary data.</text>
</comment>
<proteinExistence type="predicted"/>
<dbReference type="Proteomes" id="UP001218218">
    <property type="component" value="Unassembled WGS sequence"/>
</dbReference>
<name>A0AAD6ZNL2_9AGAR</name>
<evidence type="ECO:0000313" key="2">
    <source>
        <dbReference type="Proteomes" id="UP001218218"/>
    </source>
</evidence>
<accession>A0AAD6ZNL2</accession>
<organism evidence="1 2">
    <name type="scientific">Mycena albidolilacea</name>
    <dbReference type="NCBI Taxonomy" id="1033008"/>
    <lineage>
        <taxon>Eukaryota</taxon>
        <taxon>Fungi</taxon>
        <taxon>Dikarya</taxon>
        <taxon>Basidiomycota</taxon>
        <taxon>Agaricomycotina</taxon>
        <taxon>Agaricomycetes</taxon>
        <taxon>Agaricomycetidae</taxon>
        <taxon>Agaricales</taxon>
        <taxon>Marasmiineae</taxon>
        <taxon>Mycenaceae</taxon>
        <taxon>Mycena</taxon>
    </lineage>
</organism>
<feature type="non-terminal residue" evidence="1">
    <location>
        <position position="1"/>
    </location>
</feature>
<protein>
    <submittedName>
        <fullName evidence="1">Uncharacterized protein</fullName>
    </submittedName>
</protein>
<dbReference type="EMBL" id="JARIHO010000036">
    <property type="protein sequence ID" value="KAJ7331070.1"/>
    <property type="molecule type" value="Genomic_DNA"/>
</dbReference>
<sequence length="98" mass="10800">CGERNFDGTIKPSTQVRDSYNHAQKMRAAMTYAFGRFLDLGSLPWHQSESTGKMIGNPSVSETVATYMTSLRRRKVRAGETATSARAITELSGSMSHL</sequence>
<keyword evidence="2" id="KW-1185">Reference proteome</keyword>
<reference evidence="1" key="1">
    <citation type="submission" date="2023-03" db="EMBL/GenBank/DDBJ databases">
        <title>Massive genome expansion in bonnet fungi (Mycena s.s.) driven by repeated elements and novel gene families across ecological guilds.</title>
        <authorList>
            <consortium name="Lawrence Berkeley National Laboratory"/>
            <person name="Harder C.B."/>
            <person name="Miyauchi S."/>
            <person name="Viragh M."/>
            <person name="Kuo A."/>
            <person name="Thoen E."/>
            <person name="Andreopoulos B."/>
            <person name="Lu D."/>
            <person name="Skrede I."/>
            <person name="Drula E."/>
            <person name="Henrissat B."/>
            <person name="Morin E."/>
            <person name="Kohler A."/>
            <person name="Barry K."/>
            <person name="LaButti K."/>
            <person name="Morin E."/>
            <person name="Salamov A."/>
            <person name="Lipzen A."/>
            <person name="Mereny Z."/>
            <person name="Hegedus B."/>
            <person name="Baldrian P."/>
            <person name="Stursova M."/>
            <person name="Weitz H."/>
            <person name="Taylor A."/>
            <person name="Grigoriev I.V."/>
            <person name="Nagy L.G."/>
            <person name="Martin F."/>
            <person name="Kauserud H."/>
        </authorList>
    </citation>
    <scope>NUCLEOTIDE SEQUENCE</scope>
    <source>
        <strain evidence="1">CBHHK002</strain>
    </source>
</reference>